<evidence type="ECO:0000313" key="2">
    <source>
        <dbReference type="EMBL" id="CAA9505372.1"/>
    </source>
</evidence>
<evidence type="ECO:0000256" key="1">
    <source>
        <dbReference type="SAM" id="MobiDB-lite"/>
    </source>
</evidence>
<feature type="region of interest" description="Disordered" evidence="1">
    <location>
        <begin position="39"/>
        <end position="60"/>
    </location>
</feature>
<reference evidence="2" key="1">
    <citation type="submission" date="2020-02" db="EMBL/GenBank/DDBJ databases">
        <authorList>
            <person name="Meier V. D."/>
        </authorList>
    </citation>
    <scope>NUCLEOTIDE SEQUENCE</scope>
    <source>
        <strain evidence="2">AVDCRST_MAG12</strain>
    </source>
</reference>
<proteinExistence type="predicted"/>
<protein>
    <submittedName>
        <fullName evidence="2">Uncharacterized protein</fullName>
    </submittedName>
</protein>
<dbReference type="AlphaFoldDB" id="A0A6J4SUA0"/>
<name>A0A6J4SUA0_9ACTN</name>
<dbReference type="EMBL" id="CADCVK010000411">
    <property type="protein sequence ID" value="CAA9505372.1"/>
    <property type="molecule type" value="Genomic_DNA"/>
</dbReference>
<gene>
    <name evidence="2" type="ORF">AVDCRST_MAG12-2933</name>
</gene>
<sequence>MPELEGAGAEDEFRELYGGTVVLVEARVGVLPAKEGVTDGARTRTTSGCRRAGKPSSTRR</sequence>
<feature type="compositionally biased region" description="Basic residues" evidence="1">
    <location>
        <begin position="51"/>
        <end position="60"/>
    </location>
</feature>
<organism evidence="2">
    <name type="scientific">uncultured Rubrobacteraceae bacterium</name>
    <dbReference type="NCBI Taxonomy" id="349277"/>
    <lineage>
        <taxon>Bacteria</taxon>
        <taxon>Bacillati</taxon>
        <taxon>Actinomycetota</taxon>
        <taxon>Rubrobacteria</taxon>
        <taxon>Rubrobacterales</taxon>
        <taxon>Rubrobacteraceae</taxon>
        <taxon>environmental samples</taxon>
    </lineage>
</organism>
<accession>A0A6J4SUA0</accession>